<dbReference type="EMBL" id="UINC01043036">
    <property type="protein sequence ID" value="SVB46485.1"/>
    <property type="molecule type" value="Genomic_DNA"/>
</dbReference>
<name>A0A382E7R5_9ZZZZ</name>
<protein>
    <submittedName>
        <fullName evidence="1">Uncharacterized protein</fullName>
    </submittedName>
</protein>
<organism evidence="1">
    <name type="scientific">marine metagenome</name>
    <dbReference type="NCBI Taxonomy" id="408172"/>
    <lineage>
        <taxon>unclassified sequences</taxon>
        <taxon>metagenomes</taxon>
        <taxon>ecological metagenomes</taxon>
    </lineage>
</organism>
<proteinExistence type="predicted"/>
<gene>
    <name evidence="1" type="ORF">METZ01_LOCUS199339</name>
</gene>
<evidence type="ECO:0000313" key="1">
    <source>
        <dbReference type="EMBL" id="SVB46485.1"/>
    </source>
</evidence>
<dbReference type="AlphaFoldDB" id="A0A382E7R5"/>
<accession>A0A382E7R5</accession>
<feature type="non-terminal residue" evidence="1">
    <location>
        <position position="72"/>
    </location>
</feature>
<reference evidence="1" key="1">
    <citation type="submission" date="2018-05" db="EMBL/GenBank/DDBJ databases">
        <authorList>
            <person name="Lanie J.A."/>
            <person name="Ng W.-L."/>
            <person name="Kazmierczak K.M."/>
            <person name="Andrzejewski T.M."/>
            <person name="Davidsen T.M."/>
            <person name="Wayne K.J."/>
            <person name="Tettelin H."/>
            <person name="Glass J.I."/>
            <person name="Rusch D."/>
            <person name="Podicherti R."/>
            <person name="Tsui H.-C.T."/>
            <person name="Winkler M.E."/>
        </authorList>
    </citation>
    <scope>NUCLEOTIDE SEQUENCE</scope>
</reference>
<sequence>MTGSTANILDLWPTKLVKKMLPDSNDPNRELLKLARNWDKTKKDLTTDYKHNNPFEIDEPATNWLRENVNQV</sequence>